<evidence type="ECO:0000313" key="4">
    <source>
        <dbReference type="EMBL" id="KAJ2796600.1"/>
    </source>
</evidence>
<dbReference type="EMBL" id="JANBUO010001849">
    <property type="protein sequence ID" value="KAJ2796600.1"/>
    <property type="molecule type" value="Genomic_DNA"/>
</dbReference>
<evidence type="ECO:0000256" key="1">
    <source>
        <dbReference type="ARBA" id="ARBA00023157"/>
    </source>
</evidence>
<dbReference type="InterPro" id="IPR036249">
    <property type="entry name" value="Thioredoxin-like_sf"/>
</dbReference>
<protein>
    <submittedName>
        <fullName evidence="4">Glycerol ether metabolic process</fullName>
    </submittedName>
</protein>
<dbReference type="FunFam" id="3.40.30.10:FF:000245">
    <property type="entry name" value="Thioredoxin"/>
    <property type="match status" value="1"/>
</dbReference>
<reference evidence="4" key="1">
    <citation type="submission" date="2022-07" db="EMBL/GenBank/DDBJ databases">
        <title>Phylogenomic reconstructions and comparative analyses of Kickxellomycotina fungi.</title>
        <authorList>
            <person name="Reynolds N.K."/>
            <person name="Stajich J.E."/>
            <person name="Barry K."/>
            <person name="Grigoriev I.V."/>
            <person name="Crous P."/>
            <person name="Smith M.E."/>
        </authorList>
    </citation>
    <scope>NUCLEOTIDE SEQUENCE</scope>
    <source>
        <strain evidence="4">NRRL 1565</strain>
    </source>
</reference>
<feature type="region of interest" description="Disordered" evidence="2">
    <location>
        <begin position="129"/>
        <end position="153"/>
    </location>
</feature>
<dbReference type="InterPro" id="IPR013766">
    <property type="entry name" value="Thioredoxin_domain"/>
</dbReference>
<keyword evidence="1" id="KW-1015">Disulfide bond</keyword>
<dbReference type="SUPFAM" id="SSF52833">
    <property type="entry name" value="Thioredoxin-like"/>
    <property type="match status" value="1"/>
</dbReference>
<organism evidence="4 5">
    <name type="scientific">Coemansia guatemalensis</name>
    <dbReference type="NCBI Taxonomy" id="2761395"/>
    <lineage>
        <taxon>Eukaryota</taxon>
        <taxon>Fungi</taxon>
        <taxon>Fungi incertae sedis</taxon>
        <taxon>Zoopagomycota</taxon>
        <taxon>Kickxellomycotina</taxon>
        <taxon>Kickxellomycetes</taxon>
        <taxon>Kickxellales</taxon>
        <taxon>Kickxellaceae</taxon>
        <taxon>Coemansia</taxon>
    </lineage>
</organism>
<dbReference type="PROSITE" id="PS51352">
    <property type="entry name" value="THIOREDOXIN_2"/>
    <property type="match status" value="1"/>
</dbReference>
<accession>A0A9W8LR36</accession>
<sequence length="153" mass="16268">MSKPAATTKNTNFIELKSDEQFRNILKEHKFIAIDFTATWCGPCKAIGPVFQKLSESHPSVIFLKVDVDEFNKIAQEYKVTAMPTFLFLEVGKEPETLVGANKAQLESQLVALSKKATAAAAAAEKPAAAAAGSDSAAAEKPAATADKPDAAK</sequence>
<dbReference type="PANTHER" id="PTHR46115">
    <property type="entry name" value="THIOREDOXIN-LIKE PROTEIN 1"/>
    <property type="match status" value="1"/>
</dbReference>
<keyword evidence="5" id="KW-1185">Reference proteome</keyword>
<feature type="domain" description="Thioredoxin" evidence="3">
    <location>
        <begin position="1"/>
        <end position="132"/>
    </location>
</feature>
<comment type="caution">
    <text evidence="4">The sequence shown here is derived from an EMBL/GenBank/DDBJ whole genome shotgun (WGS) entry which is preliminary data.</text>
</comment>
<dbReference type="AlphaFoldDB" id="A0A9W8LR36"/>
<evidence type="ECO:0000256" key="2">
    <source>
        <dbReference type="SAM" id="MobiDB-lite"/>
    </source>
</evidence>
<dbReference type="CDD" id="cd02947">
    <property type="entry name" value="TRX_family"/>
    <property type="match status" value="1"/>
</dbReference>
<dbReference type="OrthoDB" id="19690at2759"/>
<dbReference type="Pfam" id="PF00085">
    <property type="entry name" value="Thioredoxin"/>
    <property type="match status" value="1"/>
</dbReference>
<feature type="compositionally biased region" description="Low complexity" evidence="2">
    <location>
        <begin position="129"/>
        <end position="146"/>
    </location>
</feature>
<name>A0A9W8LR36_9FUNG</name>
<dbReference type="PRINTS" id="PR00421">
    <property type="entry name" value="THIOREDOXIN"/>
</dbReference>
<gene>
    <name evidence="4" type="primary">TXNDC8</name>
    <name evidence="4" type="ORF">H4R20_005478</name>
</gene>
<dbReference type="Proteomes" id="UP001140094">
    <property type="component" value="Unassembled WGS sequence"/>
</dbReference>
<proteinExistence type="predicted"/>
<evidence type="ECO:0000313" key="5">
    <source>
        <dbReference type="Proteomes" id="UP001140094"/>
    </source>
</evidence>
<dbReference type="Gene3D" id="3.40.30.10">
    <property type="entry name" value="Glutaredoxin"/>
    <property type="match status" value="1"/>
</dbReference>
<evidence type="ECO:0000259" key="3">
    <source>
        <dbReference type="PROSITE" id="PS51352"/>
    </source>
</evidence>